<gene>
    <name evidence="6" type="ORF">SCHCODRAFT_84444</name>
</gene>
<dbReference type="eggNOG" id="ENOG502SCM8">
    <property type="taxonomic scope" value="Eukaryota"/>
</dbReference>
<dbReference type="GO" id="GO:0008270">
    <property type="term" value="F:zinc ion binding"/>
    <property type="evidence" value="ECO:0007669"/>
    <property type="project" value="UniProtKB-KW"/>
</dbReference>
<sequence>MIVNKFLLCEHGHEFCHHCLCDYRSVNDGTFDDMDPAAMLEYVQLVSKNKGKDLRKPLSIAGKFIPTSEQKNGDTGALCQSHKLRDCQECFDWKKMLTEQGSKKGKAKAKPHKIEDREQILALLQSMAVNLPSDTKLPKDALEKRLTAALSMCQSVSSFSDKFPLDPSVCPAWKDKSALEGFRMGTLMEAYQAFRAESEGRVPNVLPSYENAFNDLRQKIMYLAKMYDDGQPTCVLQDEEGQEAICVRVLGVHALNDKTPVMSVVYYTGRANEPKNDTYVFIYEQLKKERMLEVRCTVQEQALLRKLLHHNSQELSQNYKPKLEPHEKNFKISFLLPVSPLSQFDIGKLTSNTGCVVCGKRTTSRCTGCLAVAYCGPECQRAHWKDHKSFCRAIRGGKWRTVKFTQQLEIGGQRMFGASLNFSSLRSTSFQQPDEPASASGNQHNDHAFLVKIQRPASLTRNDDLSGLLVYDRGRTFQGYITIRENPVGYREVMNEMADGRLKVYRWAKRVGDSELNLCLDREPLTVPQW</sequence>
<evidence type="ECO:0000313" key="6">
    <source>
        <dbReference type="EMBL" id="EFJ00936.1"/>
    </source>
</evidence>
<dbReference type="GO" id="GO:0000981">
    <property type="term" value="F:DNA-binding transcription factor activity, RNA polymerase II-specific"/>
    <property type="evidence" value="ECO:0007669"/>
    <property type="project" value="TreeGrafter"/>
</dbReference>
<keyword evidence="3" id="KW-0862">Zinc</keyword>
<dbReference type="PANTHER" id="PTHR10237">
    <property type="entry name" value="DEFORMED EPIDERMAL AUTOREGULATORY FACTOR 1 HOMOLOG SUPPRESSIN"/>
    <property type="match status" value="1"/>
</dbReference>
<dbReference type="GO" id="GO:0005634">
    <property type="term" value="C:nucleus"/>
    <property type="evidence" value="ECO:0007669"/>
    <property type="project" value="TreeGrafter"/>
</dbReference>
<keyword evidence="2 4" id="KW-0863">Zinc-finger</keyword>
<keyword evidence="1" id="KW-0479">Metal-binding</keyword>
<dbReference type="VEuPathDB" id="FungiDB:SCHCODRAFT_02562427"/>
<keyword evidence="7" id="KW-1185">Reference proteome</keyword>
<dbReference type="RefSeq" id="XP_003035838.1">
    <property type="nucleotide sequence ID" value="XM_003035792.1"/>
</dbReference>
<dbReference type="KEGG" id="scm:SCHCO_02562427"/>
<dbReference type="InParanoid" id="D8PVW3"/>
<evidence type="ECO:0000256" key="2">
    <source>
        <dbReference type="ARBA" id="ARBA00022771"/>
    </source>
</evidence>
<dbReference type="OMA" id="QCAINIR"/>
<dbReference type="InterPro" id="IPR002893">
    <property type="entry name" value="Znf_MYND"/>
</dbReference>
<accession>D8PVW3</accession>
<dbReference type="HOGENOM" id="CLU_038729_0_0_1"/>
<dbReference type="PROSITE" id="PS01360">
    <property type="entry name" value="ZF_MYND_1"/>
    <property type="match status" value="1"/>
</dbReference>
<feature type="domain" description="MYND-type" evidence="5">
    <location>
        <begin position="355"/>
        <end position="391"/>
    </location>
</feature>
<protein>
    <recommendedName>
        <fullName evidence="5">MYND-type domain-containing protein</fullName>
    </recommendedName>
</protein>
<organism evidence="7">
    <name type="scientific">Schizophyllum commune (strain H4-8 / FGSC 9210)</name>
    <name type="common">Split gill fungus</name>
    <dbReference type="NCBI Taxonomy" id="578458"/>
    <lineage>
        <taxon>Eukaryota</taxon>
        <taxon>Fungi</taxon>
        <taxon>Dikarya</taxon>
        <taxon>Basidiomycota</taxon>
        <taxon>Agaricomycotina</taxon>
        <taxon>Agaricomycetes</taxon>
        <taxon>Agaricomycetidae</taxon>
        <taxon>Agaricales</taxon>
        <taxon>Schizophyllaceae</taxon>
        <taxon>Schizophyllum</taxon>
    </lineage>
</organism>
<dbReference type="PROSITE" id="PS50865">
    <property type="entry name" value="ZF_MYND_2"/>
    <property type="match status" value="1"/>
</dbReference>
<dbReference type="InterPro" id="IPR024119">
    <property type="entry name" value="TF_DEAF-1"/>
</dbReference>
<dbReference type="GeneID" id="9587564"/>
<proteinExistence type="predicted"/>
<dbReference type="Gene3D" id="6.10.140.2220">
    <property type="match status" value="1"/>
</dbReference>
<evidence type="ECO:0000256" key="1">
    <source>
        <dbReference type="ARBA" id="ARBA00022723"/>
    </source>
</evidence>
<evidence type="ECO:0000313" key="7">
    <source>
        <dbReference type="Proteomes" id="UP000007431"/>
    </source>
</evidence>
<name>D8PVW3_SCHCM</name>
<dbReference type="OrthoDB" id="341421at2759"/>
<dbReference type="Proteomes" id="UP000007431">
    <property type="component" value="Unassembled WGS sequence"/>
</dbReference>
<dbReference type="SUPFAM" id="SSF144232">
    <property type="entry name" value="HIT/MYND zinc finger-like"/>
    <property type="match status" value="1"/>
</dbReference>
<dbReference type="AlphaFoldDB" id="D8PVW3"/>
<reference evidence="6 7" key="1">
    <citation type="journal article" date="2010" name="Nat. Biotechnol.">
        <title>Genome sequence of the model mushroom Schizophyllum commune.</title>
        <authorList>
            <person name="Ohm R.A."/>
            <person name="de Jong J.F."/>
            <person name="Lugones L.G."/>
            <person name="Aerts A."/>
            <person name="Kothe E."/>
            <person name="Stajich J.E."/>
            <person name="de Vries R.P."/>
            <person name="Record E."/>
            <person name="Levasseur A."/>
            <person name="Baker S.E."/>
            <person name="Bartholomew K.A."/>
            <person name="Coutinho P.M."/>
            <person name="Erdmann S."/>
            <person name="Fowler T.J."/>
            <person name="Gathman A.C."/>
            <person name="Lombard V."/>
            <person name="Henrissat B."/>
            <person name="Knabe N."/>
            <person name="Kuees U."/>
            <person name="Lilly W.W."/>
            <person name="Lindquist E."/>
            <person name="Lucas S."/>
            <person name="Magnuson J.K."/>
            <person name="Piumi F."/>
            <person name="Raudaskoski M."/>
            <person name="Salamov A."/>
            <person name="Schmutz J."/>
            <person name="Schwarze F.W.M.R."/>
            <person name="vanKuyk P.A."/>
            <person name="Horton J.S."/>
            <person name="Grigoriev I.V."/>
            <person name="Woesten H.A.B."/>
        </authorList>
    </citation>
    <scope>NUCLEOTIDE SEQUENCE [LARGE SCALE GENOMIC DNA]</scope>
    <source>
        <strain evidence="7">H4-8 / FGSC 9210</strain>
    </source>
</reference>
<dbReference type="PANTHER" id="PTHR10237:SF14">
    <property type="entry name" value="MYND-TYPE DOMAIN-CONTAINING PROTEIN"/>
    <property type="match status" value="1"/>
</dbReference>
<evidence type="ECO:0000256" key="4">
    <source>
        <dbReference type="PROSITE-ProRule" id="PRU00134"/>
    </source>
</evidence>
<dbReference type="EMBL" id="GL377303">
    <property type="protein sequence ID" value="EFJ00936.1"/>
    <property type="molecule type" value="Genomic_DNA"/>
</dbReference>
<dbReference type="Pfam" id="PF01753">
    <property type="entry name" value="zf-MYND"/>
    <property type="match status" value="1"/>
</dbReference>
<evidence type="ECO:0000256" key="3">
    <source>
        <dbReference type="ARBA" id="ARBA00022833"/>
    </source>
</evidence>
<evidence type="ECO:0000259" key="5">
    <source>
        <dbReference type="PROSITE" id="PS50865"/>
    </source>
</evidence>